<name>A0A812U997_9DINO</name>
<sequence>MAAALREVPRLVRAADAHSSALAEASTSNPGSQPPLRMVVYGEGLVAAHATSALAIGLSDAMAAAGHAVEVSACLFHGLTAAELLAQIDAPELRDLRGRRGPGLRHLLSDVLLLVAGSCDLGLKDAKPEEVLASLRGLVQEAQALAQVVFVMALPDINKSAQRASFVGATLPARRHATNTGLARWAATGVAKWINPAALLPCGPRSVAAGHWDGSMLSEKGAQALANRLVAQVLPHIQVMLDDDKGLQSDSKMLDDLAAESAERDGALPSLDAFMEAFRLDDAQDSEAVQHPPPAWEVDAAVVLQRGLRRVVLSGSRSHRSDYCVARSWLALARLAVRQALSKGCMAPPLRTLRTVVSTWGVRLTAG</sequence>
<comment type="caution">
    <text evidence="1">The sequence shown here is derived from an EMBL/GenBank/DDBJ whole genome shotgun (WGS) entry which is preliminary data.</text>
</comment>
<dbReference type="EMBL" id="CAJNDS010002674">
    <property type="protein sequence ID" value="CAE7562249.1"/>
    <property type="molecule type" value="Genomic_DNA"/>
</dbReference>
<dbReference type="SUPFAM" id="SSF52266">
    <property type="entry name" value="SGNH hydrolase"/>
    <property type="match status" value="1"/>
</dbReference>
<proteinExistence type="predicted"/>
<dbReference type="Gene3D" id="3.40.50.1110">
    <property type="entry name" value="SGNH hydrolase"/>
    <property type="match status" value="1"/>
</dbReference>
<dbReference type="InterPro" id="IPR036514">
    <property type="entry name" value="SGNH_hydro_sf"/>
</dbReference>
<keyword evidence="2" id="KW-1185">Reference proteome</keyword>
<gene>
    <name evidence="1" type="ORF">SNAT2548_LOCUS31744</name>
</gene>
<evidence type="ECO:0000313" key="1">
    <source>
        <dbReference type="EMBL" id="CAE7562249.1"/>
    </source>
</evidence>
<protein>
    <submittedName>
        <fullName evidence="1">Uncharacterized protein</fullName>
    </submittedName>
</protein>
<dbReference type="AlphaFoldDB" id="A0A812U997"/>
<organism evidence="1 2">
    <name type="scientific">Symbiodinium natans</name>
    <dbReference type="NCBI Taxonomy" id="878477"/>
    <lineage>
        <taxon>Eukaryota</taxon>
        <taxon>Sar</taxon>
        <taxon>Alveolata</taxon>
        <taxon>Dinophyceae</taxon>
        <taxon>Suessiales</taxon>
        <taxon>Symbiodiniaceae</taxon>
        <taxon>Symbiodinium</taxon>
    </lineage>
</organism>
<dbReference type="OrthoDB" id="439100at2759"/>
<evidence type="ECO:0000313" key="2">
    <source>
        <dbReference type="Proteomes" id="UP000604046"/>
    </source>
</evidence>
<accession>A0A812U997</accession>
<reference evidence="1" key="1">
    <citation type="submission" date="2021-02" db="EMBL/GenBank/DDBJ databases">
        <authorList>
            <person name="Dougan E. K."/>
            <person name="Rhodes N."/>
            <person name="Thang M."/>
            <person name="Chan C."/>
        </authorList>
    </citation>
    <scope>NUCLEOTIDE SEQUENCE</scope>
</reference>
<dbReference type="Proteomes" id="UP000604046">
    <property type="component" value="Unassembled WGS sequence"/>
</dbReference>